<organism evidence="1 2">
    <name type="scientific">Algivirga pacifica</name>
    <dbReference type="NCBI Taxonomy" id="1162670"/>
    <lineage>
        <taxon>Bacteria</taxon>
        <taxon>Pseudomonadati</taxon>
        <taxon>Bacteroidota</taxon>
        <taxon>Cytophagia</taxon>
        <taxon>Cytophagales</taxon>
        <taxon>Flammeovirgaceae</taxon>
        <taxon>Algivirga</taxon>
    </lineage>
</organism>
<dbReference type="EMBL" id="BAABJX010000006">
    <property type="protein sequence ID" value="GAA4822278.1"/>
    <property type="molecule type" value="Genomic_DNA"/>
</dbReference>
<accession>A0ABP9CZR9</accession>
<reference evidence="2" key="1">
    <citation type="journal article" date="2019" name="Int. J. Syst. Evol. Microbiol.">
        <title>The Global Catalogue of Microorganisms (GCM) 10K type strain sequencing project: providing services to taxonomists for standard genome sequencing and annotation.</title>
        <authorList>
            <consortium name="The Broad Institute Genomics Platform"/>
            <consortium name="The Broad Institute Genome Sequencing Center for Infectious Disease"/>
            <person name="Wu L."/>
            <person name="Ma J."/>
        </authorList>
    </citation>
    <scope>NUCLEOTIDE SEQUENCE [LARGE SCALE GENOMIC DNA]</scope>
    <source>
        <strain evidence="2">JCM 18326</strain>
    </source>
</reference>
<dbReference type="Proteomes" id="UP001500298">
    <property type="component" value="Unassembled WGS sequence"/>
</dbReference>
<proteinExistence type="predicted"/>
<name>A0ABP9CZR9_9BACT</name>
<keyword evidence="2" id="KW-1185">Reference proteome</keyword>
<gene>
    <name evidence="1" type="ORF">GCM10023331_03290</name>
</gene>
<sequence>MLFLLLTSDMVALIGSHDLLLTPFIKLEVPLNKETNPKTSIERVNALVISVVMRLSDSVQ</sequence>
<protein>
    <submittedName>
        <fullName evidence="1">Uncharacterized protein</fullName>
    </submittedName>
</protein>
<comment type="caution">
    <text evidence="1">The sequence shown here is derived from an EMBL/GenBank/DDBJ whole genome shotgun (WGS) entry which is preliminary data.</text>
</comment>
<evidence type="ECO:0000313" key="2">
    <source>
        <dbReference type="Proteomes" id="UP001500298"/>
    </source>
</evidence>
<evidence type="ECO:0000313" key="1">
    <source>
        <dbReference type="EMBL" id="GAA4822278.1"/>
    </source>
</evidence>